<feature type="transmembrane region" description="Helical" evidence="5">
    <location>
        <begin position="257"/>
        <end position="279"/>
    </location>
</feature>
<dbReference type="PATRIC" id="fig|1434120.4.peg.65"/>
<protein>
    <submittedName>
        <fullName evidence="7">Oligopeptide transport system permease protein OppB</fullName>
    </submittedName>
</protein>
<dbReference type="CDD" id="cd06261">
    <property type="entry name" value="TM_PBP2"/>
    <property type="match status" value="1"/>
</dbReference>
<dbReference type="InterPro" id="IPR000515">
    <property type="entry name" value="MetI-like"/>
</dbReference>
<dbReference type="PROSITE" id="PS50928">
    <property type="entry name" value="ABC_TM1"/>
    <property type="match status" value="1"/>
</dbReference>
<name>A0A0E3P2W2_9EURY</name>
<reference evidence="7 8" key="1">
    <citation type="submission" date="2014-07" db="EMBL/GenBank/DDBJ databases">
        <title>Methanogenic archaea and the global carbon cycle.</title>
        <authorList>
            <person name="Henriksen J.R."/>
            <person name="Luke J."/>
            <person name="Reinhart S."/>
            <person name="Benedict M.N."/>
            <person name="Youngblut N.D."/>
            <person name="Metcalf M.E."/>
            <person name="Whitaker R.J."/>
            <person name="Metcalf W.W."/>
        </authorList>
    </citation>
    <scope>NUCLEOTIDE SEQUENCE [LARGE SCALE GENOMIC DNA]</scope>
    <source>
        <strain evidence="7 8">T4/M</strain>
    </source>
</reference>
<proteinExistence type="inferred from homology"/>
<dbReference type="GeneID" id="24858791"/>
<evidence type="ECO:0000256" key="5">
    <source>
        <dbReference type="RuleBase" id="RU363032"/>
    </source>
</evidence>
<keyword evidence="3 5" id="KW-1133">Transmembrane helix</keyword>
<comment type="subcellular location">
    <subcellularLocation>
        <location evidence="5">Cell membrane</location>
        <topology evidence="5">Multi-pass membrane protein</topology>
    </subcellularLocation>
    <subcellularLocation>
        <location evidence="1">Membrane</location>
        <topology evidence="1">Multi-pass membrane protein</topology>
    </subcellularLocation>
</comment>
<dbReference type="SUPFAM" id="SSF161098">
    <property type="entry name" value="MetI-like"/>
    <property type="match status" value="1"/>
</dbReference>
<dbReference type="GO" id="GO:0005886">
    <property type="term" value="C:plasma membrane"/>
    <property type="evidence" value="ECO:0007669"/>
    <property type="project" value="UniProtKB-SubCell"/>
</dbReference>
<dbReference type="Proteomes" id="UP000033111">
    <property type="component" value="Chromosome"/>
</dbReference>
<evidence type="ECO:0000256" key="3">
    <source>
        <dbReference type="ARBA" id="ARBA00022989"/>
    </source>
</evidence>
<dbReference type="InterPro" id="IPR035906">
    <property type="entry name" value="MetI-like_sf"/>
</dbReference>
<dbReference type="KEGG" id="msw:MSSIT_0046"/>
<keyword evidence="5" id="KW-0813">Transport</keyword>
<feature type="transmembrane region" description="Helical" evidence="5">
    <location>
        <begin position="299"/>
        <end position="318"/>
    </location>
</feature>
<evidence type="ECO:0000256" key="2">
    <source>
        <dbReference type="ARBA" id="ARBA00022692"/>
    </source>
</evidence>
<dbReference type="GO" id="GO:0055085">
    <property type="term" value="P:transmembrane transport"/>
    <property type="evidence" value="ECO:0007669"/>
    <property type="project" value="InterPro"/>
</dbReference>
<dbReference type="Pfam" id="PF00528">
    <property type="entry name" value="BPD_transp_1"/>
    <property type="match status" value="1"/>
</dbReference>
<feature type="transmembrane region" description="Helical" evidence="5">
    <location>
        <begin position="142"/>
        <end position="167"/>
    </location>
</feature>
<evidence type="ECO:0000259" key="6">
    <source>
        <dbReference type="PROSITE" id="PS50928"/>
    </source>
</evidence>
<evidence type="ECO:0000256" key="4">
    <source>
        <dbReference type="ARBA" id="ARBA00023136"/>
    </source>
</evidence>
<feature type="transmembrane region" description="Helical" evidence="5">
    <location>
        <begin position="14"/>
        <end position="31"/>
    </location>
</feature>
<feature type="transmembrane region" description="Helical" evidence="5">
    <location>
        <begin position="109"/>
        <end position="130"/>
    </location>
</feature>
<dbReference type="AlphaFoldDB" id="A0A0E3P2W2"/>
<keyword evidence="2 5" id="KW-0812">Transmembrane</keyword>
<evidence type="ECO:0000256" key="1">
    <source>
        <dbReference type="ARBA" id="ARBA00004141"/>
    </source>
</evidence>
<dbReference type="PANTHER" id="PTHR43376">
    <property type="entry name" value="OLIGOPEPTIDE TRANSPORT SYSTEM PERMEASE PROTEIN"/>
    <property type="match status" value="1"/>
</dbReference>
<evidence type="ECO:0000313" key="8">
    <source>
        <dbReference type="Proteomes" id="UP000033111"/>
    </source>
</evidence>
<dbReference type="Gene3D" id="1.10.3720.10">
    <property type="entry name" value="MetI-like"/>
    <property type="match status" value="1"/>
</dbReference>
<comment type="similarity">
    <text evidence="5">Belongs to the binding-protein-dependent transport system permease family.</text>
</comment>
<dbReference type="OrthoDB" id="44105at2157"/>
<feature type="domain" description="ABC transmembrane type-1" evidence="6">
    <location>
        <begin position="107"/>
        <end position="318"/>
    </location>
</feature>
<feature type="transmembrane region" description="Helical" evidence="5">
    <location>
        <begin position="196"/>
        <end position="219"/>
    </location>
</feature>
<dbReference type="EMBL" id="CP009506">
    <property type="protein sequence ID" value="AKB26765.1"/>
    <property type="molecule type" value="Genomic_DNA"/>
</dbReference>
<dbReference type="PANTHER" id="PTHR43376:SF1">
    <property type="entry name" value="OLIGOPEPTIDE TRANSPORT SYSTEM PERMEASE PROTEIN"/>
    <property type="match status" value="1"/>
</dbReference>
<gene>
    <name evidence="7" type="ORF">MSSIT_0046</name>
</gene>
<accession>A0A0E3P2W2</accession>
<dbReference type="RefSeq" id="WP_048169014.1">
    <property type="nucleotide sequence ID" value="NZ_CP009506.1"/>
</dbReference>
<sequence length="332" mass="36969">MSDRVQWGHIFSRGLEYALTFFLILAVNFFLPRFMPGGPLLSVLGSQSADLPVVIDEETKLKLMDYYHLNDPLYLQFFHYLKDAAHLDFGYSIFYNVPVVDVISGRLPWTLLLMGSALLLSTVLGILFGLESSWNRGKKLDSLLLIGLPLFRSVPVFFLGSILIFLFGYRLGMFPVSGALTPYMDYQGFSSMVKDIASHLILPLACLSAFEMPGTYLLVRNVCSQQLESPYVLMDIARGLKDSHVKRHILLNSIGPVVNQVAAMLGFMVGGALFVETVFSYPGMGLLVYNAFIERDYPVLQGAFVFIALFVLACNYAADIVCSYIDGRAGQE</sequence>
<dbReference type="HOGENOM" id="CLU_036879_1_0_2"/>
<evidence type="ECO:0000313" key="7">
    <source>
        <dbReference type="EMBL" id="AKB26765.1"/>
    </source>
</evidence>
<keyword evidence="4 5" id="KW-0472">Membrane</keyword>
<organism evidence="7 8">
    <name type="scientific">Methanosarcina siciliae T4/M</name>
    <dbReference type="NCBI Taxonomy" id="1434120"/>
    <lineage>
        <taxon>Archaea</taxon>
        <taxon>Methanobacteriati</taxon>
        <taxon>Methanobacteriota</taxon>
        <taxon>Stenosarchaea group</taxon>
        <taxon>Methanomicrobia</taxon>
        <taxon>Methanosarcinales</taxon>
        <taxon>Methanosarcinaceae</taxon>
        <taxon>Methanosarcina</taxon>
    </lineage>
</organism>
<keyword evidence="8" id="KW-1185">Reference proteome</keyword>